<protein>
    <submittedName>
        <fullName evidence="1">Uncharacterized protein</fullName>
    </submittedName>
</protein>
<keyword evidence="2" id="KW-1185">Reference proteome</keyword>
<name>A0AAD7DY74_9AGAR</name>
<evidence type="ECO:0000313" key="1">
    <source>
        <dbReference type="EMBL" id="KAJ7702501.1"/>
    </source>
</evidence>
<dbReference type="EMBL" id="JARKIB010000516">
    <property type="protein sequence ID" value="KAJ7702501.1"/>
    <property type="molecule type" value="Genomic_DNA"/>
</dbReference>
<evidence type="ECO:0000313" key="2">
    <source>
        <dbReference type="Proteomes" id="UP001215598"/>
    </source>
</evidence>
<dbReference type="AlphaFoldDB" id="A0AAD7DY74"/>
<dbReference type="Proteomes" id="UP001215598">
    <property type="component" value="Unassembled WGS sequence"/>
</dbReference>
<comment type="caution">
    <text evidence="1">The sequence shown here is derived from an EMBL/GenBank/DDBJ whole genome shotgun (WGS) entry which is preliminary data.</text>
</comment>
<reference evidence="1" key="1">
    <citation type="submission" date="2023-03" db="EMBL/GenBank/DDBJ databases">
        <title>Massive genome expansion in bonnet fungi (Mycena s.s.) driven by repeated elements and novel gene families across ecological guilds.</title>
        <authorList>
            <consortium name="Lawrence Berkeley National Laboratory"/>
            <person name="Harder C.B."/>
            <person name="Miyauchi S."/>
            <person name="Viragh M."/>
            <person name="Kuo A."/>
            <person name="Thoen E."/>
            <person name="Andreopoulos B."/>
            <person name="Lu D."/>
            <person name="Skrede I."/>
            <person name="Drula E."/>
            <person name="Henrissat B."/>
            <person name="Morin E."/>
            <person name="Kohler A."/>
            <person name="Barry K."/>
            <person name="LaButti K."/>
            <person name="Morin E."/>
            <person name="Salamov A."/>
            <person name="Lipzen A."/>
            <person name="Mereny Z."/>
            <person name="Hegedus B."/>
            <person name="Baldrian P."/>
            <person name="Stursova M."/>
            <person name="Weitz H."/>
            <person name="Taylor A."/>
            <person name="Grigoriev I.V."/>
            <person name="Nagy L.G."/>
            <person name="Martin F."/>
            <person name="Kauserud H."/>
        </authorList>
    </citation>
    <scope>NUCLEOTIDE SEQUENCE</scope>
    <source>
        <strain evidence="1">CBHHK182m</strain>
    </source>
</reference>
<accession>A0AAD7DY74</accession>
<sequence>MSTDLQKGEAHVSLHYLTSISLDIVFLSIDVSCRVKRLGGGGHLTSNDIKVDDDDADELPALIDLNDCTYQRPVKSKL</sequence>
<gene>
    <name evidence="1" type="ORF">B0H16DRAFT_1748261</name>
</gene>
<proteinExistence type="predicted"/>
<organism evidence="1 2">
    <name type="scientific">Mycena metata</name>
    <dbReference type="NCBI Taxonomy" id="1033252"/>
    <lineage>
        <taxon>Eukaryota</taxon>
        <taxon>Fungi</taxon>
        <taxon>Dikarya</taxon>
        <taxon>Basidiomycota</taxon>
        <taxon>Agaricomycotina</taxon>
        <taxon>Agaricomycetes</taxon>
        <taxon>Agaricomycetidae</taxon>
        <taxon>Agaricales</taxon>
        <taxon>Marasmiineae</taxon>
        <taxon>Mycenaceae</taxon>
        <taxon>Mycena</taxon>
    </lineage>
</organism>